<dbReference type="OrthoDB" id="680405at2"/>
<protein>
    <submittedName>
        <fullName evidence="1">Uncharacterized protein</fullName>
    </submittedName>
</protein>
<dbReference type="Proteomes" id="UP000261284">
    <property type="component" value="Unassembled WGS sequence"/>
</dbReference>
<name>A0A3E1NC10_9BACT</name>
<reference evidence="1 2" key="1">
    <citation type="submission" date="2018-08" db="EMBL/GenBank/DDBJ databases">
        <title>Chitinophagaceae sp. K23C18032701, a novel bacterium isolated from forest soil.</title>
        <authorList>
            <person name="Wang C."/>
        </authorList>
    </citation>
    <scope>NUCLEOTIDE SEQUENCE [LARGE SCALE GENOMIC DNA]</scope>
    <source>
        <strain evidence="1 2">K23C18032701</strain>
    </source>
</reference>
<keyword evidence="2" id="KW-1185">Reference proteome</keyword>
<proteinExistence type="predicted"/>
<evidence type="ECO:0000313" key="2">
    <source>
        <dbReference type="Proteomes" id="UP000261284"/>
    </source>
</evidence>
<dbReference type="EMBL" id="QTJU01000022">
    <property type="protein sequence ID" value="RFM25565.1"/>
    <property type="molecule type" value="Genomic_DNA"/>
</dbReference>
<organism evidence="1 2">
    <name type="scientific">Deminuibacter soli</name>
    <dbReference type="NCBI Taxonomy" id="2291815"/>
    <lineage>
        <taxon>Bacteria</taxon>
        <taxon>Pseudomonadati</taxon>
        <taxon>Bacteroidota</taxon>
        <taxon>Chitinophagia</taxon>
        <taxon>Chitinophagales</taxon>
        <taxon>Chitinophagaceae</taxon>
        <taxon>Deminuibacter</taxon>
    </lineage>
</organism>
<sequence>MTNSQIVKQFVNRIRFVVEKPGVFLINDVEDIAVFILGYKIATLDRLKDDVVGDFMNQFQKTINEHFSTGDNIEWSRLIRFHCVSNNATLDFFKSSFDEFILQIELE</sequence>
<gene>
    <name evidence="1" type="ORF">DXN05_24430</name>
</gene>
<comment type="caution">
    <text evidence="1">The sequence shown here is derived from an EMBL/GenBank/DDBJ whole genome shotgun (WGS) entry which is preliminary data.</text>
</comment>
<dbReference type="RefSeq" id="WP_116849938.1">
    <property type="nucleotide sequence ID" value="NZ_QTJU01000022.1"/>
</dbReference>
<dbReference type="AlphaFoldDB" id="A0A3E1NC10"/>
<accession>A0A3E1NC10</accession>
<evidence type="ECO:0000313" key="1">
    <source>
        <dbReference type="EMBL" id="RFM25565.1"/>
    </source>
</evidence>